<evidence type="ECO:0000313" key="4">
    <source>
        <dbReference type="EMBL" id="ODV67450.1"/>
    </source>
</evidence>
<feature type="region of interest" description="Disordered" evidence="2">
    <location>
        <begin position="1"/>
        <end position="35"/>
    </location>
</feature>
<dbReference type="AlphaFoldDB" id="A0A1E4RJP8"/>
<organism evidence="4 5">
    <name type="scientific">Hyphopichia burtonii NRRL Y-1933</name>
    <dbReference type="NCBI Taxonomy" id="984485"/>
    <lineage>
        <taxon>Eukaryota</taxon>
        <taxon>Fungi</taxon>
        <taxon>Dikarya</taxon>
        <taxon>Ascomycota</taxon>
        <taxon>Saccharomycotina</taxon>
        <taxon>Pichiomycetes</taxon>
        <taxon>Debaryomycetaceae</taxon>
        <taxon>Hyphopichia</taxon>
    </lineage>
</organism>
<evidence type="ECO:0000313" key="5">
    <source>
        <dbReference type="Proteomes" id="UP000095085"/>
    </source>
</evidence>
<evidence type="ECO:0000259" key="3">
    <source>
        <dbReference type="Pfam" id="PF23436"/>
    </source>
</evidence>
<feature type="coiled-coil region" evidence="1">
    <location>
        <begin position="402"/>
        <end position="515"/>
    </location>
</feature>
<dbReference type="InterPro" id="IPR000195">
    <property type="entry name" value="Rab-GAP-TBC_dom"/>
</dbReference>
<reference evidence="5" key="1">
    <citation type="submission" date="2016-05" db="EMBL/GenBank/DDBJ databases">
        <title>Comparative genomics of biotechnologically important yeasts.</title>
        <authorList>
            <consortium name="DOE Joint Genome Institute"/>
            <person name="Riley R."/>
            <person name="Haridas S."/>
            <person name="Wolfe K.H."/>
            <person name="Lopes M.R."/>
            <person name="Hittinger C.T."/>
            <person name="Goker M."/>
            <person name="Salamov A."/>
            <person name="Wisecaver J."/>
            <person name="Long T.M."/>
            <person name="Aerts A.L."/>
            <person name="Barry K."/>
            <person name="Choi C."/>
            <person name="Clum A."/>
            <person name="Coughlan A.Y."/>
            <person name="Deshpande S."/>
            <person name="Douglass A.P."/>
            <person name="Hanson S.J."/>
            <person name="Klenk H.-P."/>
            <person name="Labutti K."/>
            <person name="Lapidus A."/>
            <person name="Lindquist E."/>
            <person name="Lipzen A."/>
            <person name="Meier-Kolthoff J.P."/>
            <person name="Ohm R.A."/>
            <person name="Otillar R.P."/>
            <person name="Pangilinan J."/>
            <person name="Peng Y."/>
            <person name="Rokas A."/>
            <person name="Rosa C.A."/>
            <person name="Scheuner C."/>
            <person name="Sibirny A.A."/>
            <person name="Slot J.C."/>
            <person name="Stielow J.B."/>
            <person name="Sun H."/>
            <person name="Kurtzman C.P."/>
            <person name="Blackwell M."/>
            <person name="Grigoriev I.V."/>
            <person name="Jeffries T.W."/>
        </authorList>
    </citation>
    <scope>NUCLEOTIDE SEQUENCE [LARGE SCALE GENOMIC DNA]</scope>
    <source>
        <strain evidence="5">NRRL Y-1933</strain>
    </source>
</reference>
<dbReference type="EMBL" id="KV454540">
    <property type="protein sequence ID" value="ODV67450.1"/>
    <property type="molecule type" value="Genomic_DNA"/>
</dbReference>
<dbReference type="STRING" id="984485.A0A1E4RJP8"/>
<dbReference type="Gene3D" id="1.10.472.80">
    <property type="entry name" value="Ypt/Rab-GAP domain of gyp1p, domain 3"/>
    <property type="match status" value="1"/>
</dbReference>
<keyword evidence="5" id="KW-1185">Reference proteome</keyword>
<proteinExistence type="predicted"/>
<sequence length="515" mass="59415">MSTVTSPSNIQSDTIKEDQFADSPKKEQSTNKPSELSFTLEDNISTISVIRQQELYSMPILNESSDIFSNNTISNDNLKSKLENIKETLGEEQLEDDNLKFWYELIEDYSNQILRERRIDELEQHLIEGIPESLRSLVYLKTLQVRYKLEPSGYENLLKRANSSSSTKNQELFLESLPVDADLKEVLKIFNYYTNEVIINTTKLEAINNDPGATPLEGDTEDLPPNNFVIHLSKLISSLPNISKEELLSLLLKFNKLFVNLIKDEFFYKVNRSLEDLASDVFLHLSKQGINLINFYKKILFNFFNEQIENTTLLYKILDFVVFQGFDFIPRVLVTVFATNGERILSLQGTELNNFLSSKHFFSVINEADIPLILKIEPQIIKFENEYHLLHANSLNRNNNELTNLKSVNDDLIIKINDLKQQLNNLSITHTEILEQSKQFNDQLKGAGQEKQLLTQLKDELQEKYENLTMKENLKNTINANKDFSARNTELESQIADLKKSIEDKTSKLAKYSTN</sequence>
<protein>
    <recommendedName>
        <fullName evidence="3">Rab-GAP TBC domain-containing protein</fullName>
    </recommendedName>
</protein>
<gene>
    <name evidence="4" type="ORF">HYPBUDRAFT_136662</name>
</gene>
<feature type="compositionally biased region" description="Basic and acidic residues" evidence="2">
    <location>
        <begin position="14"/>
        <end position="29"/>
    </location>
</feature>
<dbReference type="Pfam" id="PF23436">
    <property type="entry name" value="RabGap-TBC_2"/>
    <property type="match status" value="1"/>
</dbReference>
<dbReference type="Proteomes" id="UP000095085">
    <property type="component" value="Unassembled WGS sequence"/>
</dbReference>
<evidence type="ECO:0000256" key="2">
    <source>
        <dbReference type="SAM" id="MobiDB-lite"/>
    </source>
</evidence>
<dbReference type="OrthoDB" id="4085843at2759"/>
<dbReference type="GeneID" id="30994162"/>
<accession>A0A1E4RJP8</accession>
<dbReference type="RefSeq" id="XP_020076517.1">
    <property type="nucleotide sequence ID" value="XM_020219612.1"/>
</dbReference>
<feature type="domain" description="Rab-GAP TBC" evidence="3">
    <location>
        <begin position="264"/>
        <end position="363"/>
    </location>
</feature>
<feature type="compositionally biased region" description="Polar residues" evidence="2">
    <location>
        <begin position="1"/>
        <end position="13"/>
    </location>
</feature>
<name>A0A1E4RJP8_9ASCO</name>
<keyword evidence="1" id="KW-0175">Coiled coil</keyword>
<evidence type="ECO:0000256" key="1">
    <source>
        <dbReference type="SAM" id="Coils"/>
    </source>
</evidence>